<evidence type="ECO:0000313" key="5">
    <source>
        <dbReference type="EMBL" id="GAH40869.1"/>
    </source>
</evidence>
<dbReference type="InterPro" id="IPR023227">
    <property type="entry name" value="SAM_OH_AdoTrfase_C_sf"/>
</dbReference>
<dbReference type="AlphaFoldDB" id="X1GGX8"/>
<sequence length="253" mass="28115">MKIPSTPIITLTTDFSSDLYRGQMKGVILSINEKVQIIDIGHHTRHYDILEGAFLIWQVSSRFPPGSIHVGVIDPGVGTFRAGLAIKTDKFYFIGPDNGLFSLALKDQRIKTIIQIDPSRFEKVSSTFHGRDLFAPLAAHISLGEKIEDFGQRIDKIKLLKLKKDSIIYIDEFGNIITSIREISPLAKKVIIHYQDRKIKAKFAQAFAGVKAGEFVVLRGSSGYLEIDKNKDSAARDLGARVGESVKIYPSGL</sequence>
<evidence type="ECO:0000256" key="2">
    <source>
        <dbReference type="ARBA" id="ARBA00024035"/>
    </source>
</evidence>
<dbReference type="Pfam" id="PF01887">
    <property type="entry name" value="SAM_HAT_N"/>
    <property type="match status" value="1"/>
</dbReference>
<evidence type="ECO:0000259" key="4">
    <source>
        <dbReference type="Pfam" id="PF20257"/>
    </source>
</evidence>
<proteinExistence type="inferred from homology"/>
<accession>X1GGX8</accession>
<evidence type="ECO:0000256" key="1">
    <source>
        <dbReference type="ARBA" id="ARBA00022691"/>
    </source>
</evidence>
<dbReference type="InterPro" id="IPR023228">
    <property type="entry name" value="SAM_OH_AdoTrfase_N_sf"/>
</dbReference>
<dbReference type="SUPFAM" id="SSF101852">
    <property type="entry name" value="Bacterial fluorinating enzyme, C-terminal domain"/>
    <property type="match status" value="1"/>
</dbReference>
<dbReference type="Gene3D" id="3.40.50.10790">
    <property type="entry name" value="S-adenosyl-l-methionine hydroxide adenosyltransferase, N-terminal"/>
    <property type="match status" value="1"/>
</dbReference>
<organism evidence="5">
    <name type="scientific">marine sediment metagenome</name>
    <dbReference type="NCBI Taxonomy" id="412755"/>
    <lineage>
        <taxon>unclassified sequences</taxon>
        <taxon>metagenomes</taxon>
        <taxon>ecological metagenomes</taxon>
    </lineage>
</organism>
<dbReference type="PIRSF" id="PIRSF006779">
    <property type="entry name" value="UCP006779"/>
    <property type="match status" value="1"/>
</dbReference>
<reference evidence="5" key="1">
    <citation type="journal article" date="2014" name="Front. Microbiol.">
        <title>High frequency of phylogenetically diverse reductive dehalogenase-homologous genes in deep subseafloor sedimentary metagenomes.</title>
        <authorList>
            <person name="Kawai M."/>
            <person name="Futagami T."/>
            <person name="Toyoda A."/>
            <person name="Takaki Y."/>
            <person name="Nishi S."/>
            <person name="Hori S."/>
            <person name="Arai W."/>
            <person name="Tsubouchi T."/>
            <person name="Morono Y."/>
            <person name="Uchiyama I."/>
            <person name="Ito T."/>
            <person name="Fujiyama A."/>
            <person name="Inagaki F."/>
            <person name="Takami H."/>
        </authorList>
    </citation>
    <scope>NUCLEOTIDE SEQUENCE</scope>
    <source>
        <strain evidence="5">Expedition CK06-06</strain>
    </source>
</reference>
<dbReference type="PANTHER" id="PTHR35092">
    <property type="entry name" value="CHLORINASE MJ1651"/>
    <property type="match status" value="1"/>
</dbReference>
<comment type="similarity">
    <text evidence="2">Belongs to the SAM hydrolase / SAM-dependent halogenase family.</text>
</comment>
<gene>
    <name evidence="5" type="ORF">S03H2_18724</name>
</gene>
<comment type="caution">
    <text evidence="5">The sequence shown here is derived from an EMBL/GenBank/DDBJ whole genome shotgun (WGS) entry which is preliminary data.</text>
</comment>
<feature type="domain" description="S-adenosyl-l-methionine hydroxide adenosyltransferase N-terminal" evidence="3">
    <location>
        <begin position="9"/>
        <end position="151"/>
    </location>
</feature>
<evidence type="ECO:0008006" key="6">
    <source>
        <dbReference type="Google" id="ProtNLM"/>
    </source>
</evidence>
<dbReference type="InterPro" id="IPR046469">
    <property type="entry name" value="SAM_HAT_N"/>
</dbReference>
<dbReference type="PANTHER" id="PTHR35092:SF1">
    <property type="entry name" value="CHLORINASE MJ1651"/>
    <property type="match status" value="1"/>
</dbReference>
<name>X1GGX8_9ZZZZ</name>
<dbReference type="InterPro" id="IPR002747">
    <property type="entry name" value="SAM_OH_AdoTrfase"/>
</dbReference>
<protein>
    <recommendedName>
        <fullName evidence="6">SAM-dependent chlorinase/fluorinase</fullName>
    </recommendedName>
</protein>
<evidence type="ECO:0000259" key="3">
    <source>
        <dbReference type="Pfam" id="PF01887"/>
    </source>
</evidence>
<dbReference type="InterPro" id="IPR046470">
    <property type="entry name" value="SAM_HAT_C"/>
</dbReference>
<feature type="domain" description="S-adenosyl-l-methionine hydroxide adenosyltransferase C-terminal" evidence="4">
    <location>
        <begin position="166"/>
        <end position="246"/>
    </location>
</feature>
<dbReference type="SUPFAM" id="SSF102522">
    <property type="entry name" value="Bacterial fluorinating enzyme, N-terminal domain"/>
    <property type="match status" value="1"/>
</dbReference>
<dbReference type="Pfam" id="PF20257">
    <property type="entry name" value="SAM_HAT_C"/>
    <property type="match status" value="1"/>
</dbReference>
<keyword evidence="1" id="KW-0949">S-adenosyl-L-methionine</keyword>
<dbReference type="EMBL" id="BARU01009731">
    <property type="protein sequence ID" value="GAH40869.1"/>
    <property type="molecule type" value="Genomic_DNA"/>
</dbReference>
<dbReference type="Gene3D" id="2.40.30.90">
    <property type="entry name" value="Bacterial fluorinating enzyme like"/>
    <property type="match status" value="1"/>
</dbReference>